<dbReference type="RefSeq" id="WP_191321200.1">
    <property type="nucleotide sequence ID" value="NZ_BNCG01000049.1"/>
</dbReference>
<dbReference type="Proteomes" id="UP001595704">
    <property type="component" value="Unassembled WGS sequence"/>
</dbReference>
<evidence type="ECO:0000313" key="3">
    <source>
        <dbReference type="Proteomes" id="UP001595704"/>
    </source>
</evidence>
<organism evidence="2 3">
    <name type="scientific">Camelimonas fluminis</name>
    <dbReference type="NCBI Taxonomy" id="1576911"/>
    <lineage>
        <taxon>Bacteria</taxon>
        <taxon>Pseudomonadati</taxon>
        <taxon>Pseudomonadota</taxon>
        <taxon>Alphaproteobacteria</taxon>
        <taxon>Hyphomicrobiales</taxon>
        <taxon>Chelatococcaceae</taxon>
        <taxon>Camelimonas</taxon>
    </lineage>
</organism>
<dbReference type="EMBL" id="JBHRYC010000018">
    <property type="protein sequence ID" value="MFC3636060.1"/>
    <property type="molecule type" value="Genomic_DNA"/>
</dbReference>
<name>A0ABV7UBM9_9HYPH</name>
<proteinExistence type="predicted"/>
<feature type="coiled-coil region" evidence="1">
    <location>
        <begin position="64"/>
        <end position="91"/>
    </location>
</feature>
<comment type="caution">
    <text evidence="2">The sequence shown here is derived from an EMBL/GenBank/DDBJ whole genome shotgun (WGS) entry which is preliminary data.</text>
</comment>
<reference evidence="3" key="1">
    <citation type="journal article" date="2019" name="Int. J. Syst. Evol. Microbiol.">
        <title>The Global Catalogue of Microorganisms (GCM) 10K type strain sequencing project: providing services to taxonomists for standard genome sequencing and annotation.</title>
        <authorList>
            <consortium name="The Broad Institute Genomics Platform"/>
            <consortium name="The Broad Institute Genome Sequencing Center for Infectious Disease"/>
            <person name="Wu L."/>
            <person name="Ma J."/>
        </authorList>
    </citation>
    <scope>NUCLEOTIDE SEQUENCE [LARGE SCALE GENOMIC DNA]</scope>
    <source>
        <strain evidence="3">KCTC 42282</strain>
    </source>
</reference>
<keyword evidence="1" id="KW-0175">Coiled coil</keyword>
<evidence type="ECO:0000313" key="2">
    <source>
        <dbReference type="EMBL" id="MFC3636060.1"/>
    </source>
</evidence>
<accession>A0ABV7UBM9</accession>
<keyword evidence="3" id="KW-1185">Reference proteome</keyword>
<gene>
    <name evidence="2" type="ORF">ACFONL_01475</name>
</gene>
<protein>
    <submittedName>
        <fullName evidence="2">Uncharacterized protein</fullName>
    </submittedName>
</protein>
<evidence type="ECO:0000256" key="1">
    <source>
        <dbReference type="SAM" id="Coils"/>
    </source>
</evidence>
<sequence length="139" mass="15425">MKTHVEISIAGYDEHNVLLQANHFQTGDIIATNLTCDELFACEELRPVNVIYPISVPDVSIPGLREQFAALSALSKEIDALEDERVSTTNTERYKSLTSAHGPIRSAKRQLAVRRLIVAFMLEAATGVSPRRYRDLGIS</sequence>